<dbReference type="Pfam" id="PF21036">
    <property type="entry name" value="EryCIII-like_N"/>
    <property type="match status" value="1"/>
</dbReference>
<dbReference type="CDD" id="cd03784">
    <property type="entry name" value="GT1_Gtf-like"/>
    <property type="match status" value="1"/>
</dbReference>
<evidence type="ECO:0000256" key="3">
    <source>
        <dbReference type="ARBA" id="ARBA00022679"/>
    </source>
</evidence>
<dbReference type="PANTHER" id="PTHR48050:SF13">
    <property type="entry name" value="STEROL 3-BETA-GLUCOSYLTRANSFERASE UGT80A2"/>
    <property type="match status" value="1"/>
</dbReference>
<dbReference type="RefSeq" id="WP_344320599.1">
    <property type="nucleotide sequence ID" value="NZ_BAAASZ010000006.1"/>
</dbReference>
<proteinExistence type="inferred from homology"/>
<evidence type="ECO:0000313" key="8">
    <source>
        <dbReference type="Proteomes" id="UP001501638"/>
    </source>
</evidence>
<evidence type="ECO:0000256" key="4">
    <source>
        <dbReference type="ARBA" id="ARBA00023194"/>
    </source>
</evidence>
<keyword evidence="3" id="KW-0808">Transferase</keyword>
<evidence type="ECO:0000259" key="6">
    <source>
        <dbReference type="Pfam" id="PF21036"/>
    </source>
</evidence>
<dbReference type="InterPro" id="IPR048284">
    <property type="entry name" value="EryCIII-like_N"/>
</dbReference>
<evidence type="ECO:0000256" key="2">
    <source>
        <dbReference type="ARBA" id="ARBA00022676"/>
    </source>
</evidence>
<dbReference type="PANTHER" id="PTHR48050">
    <property type="entry name" value="STEROL 3-BETA-GLUCOSYLTRANSFERASE"/>
    <property type="match status" value="1"/>
</dbReference>
<name>A0ABN3JF74_9ACTN</name>
<keyword evidence="8" id="KW-1185">Reference proteome</keyword>
<feature type="domain" description="Erythromycin biosynthesis protein CIII-like C-terminal" evidence="5">
    <location>
        <begin position="271"/>
        <end position="415"/>
    </location>
</feature>
<reference evidence="7 8" key="1">
    <citation type="journal article" date="2019" name="Int. J. Syst. Evol. Microbiol.">
        <title>The Global Catalogue of Microorganisms (GCM) 10K type strain sequencing project: providing services to taxonomists for standard genome sequencing and annotation.</title>
        <authorList>
            <consortium name="The Broad Institute Genomics Platform"/>
            <consortium name="The Broad Institute Genome Sequencing Center for Infectious Disease"/>
            <person name="Wu L."/>
            <person name="Ma J."/>
        </authorList>
    </citation>
    <scope>NUCLEOTIDE SEQUENCE [LARGE SCALE GENOMIC DNA]</scope>
    <source>
        <strain evidence="7 8">JCM 6305</strain>
    </source>
</reference>
<organism evidence="7 8">
    <name type="scientific">Streptomyces macrosporus</name>
    <dbReference type="NCBI Taxonomy" id="44032"/>
    <lineage>
        <taxon>Bacteria</taxon>
        <taxon>Bacillati</taxon>
        <taxon>Actinomycetota</taxon>
        <taxon>Actinomycetes</taxon>
        <taxon>Kitasatosporales</taxon>
        <taxon>Streptomycetaceae</taxon>
        <taxon>Streptomyces</taxon>
    </lineage>
</organism>
<dbReference type="Gene3D" id="3.40.50.2000">
    <property type="entry name" value="Glycogen Phosphorylase B"/>
    <property type="match status" value="2"/>
</dbReference>
<gene>
    <name evidence="7" type="ORF">GCM10010405_07660</name>
</gene>
<dbReference type="NCBIfam" id="TIGR04516">
    <property type="entry name" value="glycosyl_450act"/>
    <property type="match status" value="1"/>
</dbReference>
<dbReference type="Pfam" id="PF06722">
    <property type="entry name" value="EryCIII-like_C"/>
    <property type="match status" value="1"/>
</dbReference>
<dbReference type="InterPro" id="IPR010610">
    <property type="entry name" value="EryCIII-like_C"/>
</dbReference>
<evidence type="ECO:0000259" key="5">
    <source>
        <dbReference type="Pfam" id="PF06722"/>
    </source>
</evidence>
<comment type="caution">
    <text evidence="7">The sequence shown here is derived from an EMBL/GenBank/DDBJ whole genome shotgun (WGS) entry which is preliminary data.</text>
</comment>
<protein>
    <submittedName>
        <fullName evidence="7">DUF1205 domain-containing protein</fullName>
    </submittedName>
</protein>
<sequence>MKVLFTIMPAAAHLYPIVPIAWALQCAGHEVRVASHPEIADAVVATGLTAVPLGQEADLAASVRAAADNPDLERITQALALDPDDDNLRTALRYYLMAPFATYYRTDRDRPTVTDALVEFTRAWRPDLVLWDPLFFPAPVAARACGAAHARLLWGLDHFGWARARFRERLALPDTEPHEDLMAAMMRPLLERFGQDFAEELLVGQWTVDPTPQRLRLPVDLNYVPVRWVPYNGAAAVPEWLRERPERPRVCLTLGVSGRKFFADDDVPVAELLETVAGLDVELVATLDRDQLAASRVEVPANVRTVDYLPLNLVLPTCSAIVHHGGAGTFVAAAAHRVPQLVVPKQGGDFVDHARYVEEFGAGLAVERTALTGAGLAKRMMRLVEEPSFRRGAEALYADLLSAPGPDGLVPVLERLTEEHRGRG</sequence>
<keyword evidence="2" id="KW-0328">Glycosyltransferase</keyword>
<dbReference type="InterPro" id="IPR030953">
    <property type="entry name" value="Glycosyl_450act"/>
</dbReference>
<feature type="domain" description="Erythromycin biosynthesis protein CIII-like N-terminal" evidence="6">
    <location>
        <begin position="22"/>
        <end position="255"/>
    </location>
</feature>
<dbReference type="InterPro" id="IPR002213">
    <property type="entry name" value="UDP_glucos_trans"/>
</dbReference>
<dbReference type="InterPro" id="IPR050426">
    <property type="entry name" value="Glycosyltransferase_28"/>
</dbReference>
<dbReference type="Proteomes" id="UP001501638">
    <property type="component" value="Unassembled WGS sequence"/>
</dbReference>
<keyword evidence="4" id="KW-0045">Antibiotic biosynthesis</keyword>
<dbReference type="SUPFAM" id="SSF53756">
    <property type="entry name" value="UDP-Glycosyltransferase/glycogen phosphorylase"/>
    <property type="match status" value="1"/>
</dbReference>
<accession>A0ABN3JF74</accession>
<dbReference type="EMBL" id="BAAASZ010000006">
    <property type="protein sequence ID" value="GAA2427511.1"/>
    <property type="molecule type" value="Genomic_DNA"/>
</dbReference>
<evidence type="ECO:0000256" key="1">
    <source>
        <dbReference type="ARBA" id="ARBA00006962"/>
    </source>
</evidence>
<comment type="similarity">
    <text evidence="1">Belongs to the glycosyltransferase 28 family.</text>
</comment>
<evidence type="ECO:0000313" key="7">
    <source>
        <dbReference type="EMBL" id="GAA2427511.1"/>
    </source>
</evidence>